<feature type="transmembrane region" description="Helical" evidence="6">
    <location>
        <begin position="170"/>
        <end position="188"/>
    </location>
</feature>
<sequence length="258" mass="28881">MPTPQVFTSIINSYLPEPQASLLNGIIFGVPLKTSRIFYEHLKMVGLLHIVVLSGMNITLLAAIITNLTKFLSKRASILLTILTIILFIIFVGPQAPVVRAGFMGIITLVAILTGRKNYALYSLFLSLIFVCLFWPQWLKTVSLWLSYGATLGIVLFGQSKSNNYILKNFRLTIAAQIFTAPIIFLYFKQISLISPLSNLLVAETIPPLMIFGFLTAILGKINYFLGLIPAYICYGILSYMVWVIETLAKLPFIFLQF</sequence>
<dbReference type="AlphaFoldDB" id="A0A2G9Y9D1"/>
<dbReference type="PANTHER" id="PTHR30619:SF7">
    <property type="entry name" value="BETA-LACTAMASE DOMAIN PROTEIN"/>
    <property type="match status" value="1"/>
</dbReference>
<dbReference type="InterPro" id="IPR052159">
    <property type="entry name" value="Competence_DNA_uptake"/>
</dbReference>
<name>A0A2G9Y9D1_9BACT</name>
<dbReference type="Pfam" id="PF03772">
    <property type="entry name" value="Competence"/>
    <property type="match status" value="1"/>
</dbReference>
<organism evidence="8 9">
    <name type="scientific">Candidatus Roizmanbacteria bacterium CG23_combo_of_CG06-09_8_20_14_all_35_49</name>
    <dbReference type="NCBI Taxonomy" id="1974863"/>
    <lineage>
        <taxon>Bacteria</taxon>
        <taxon>Candidatus Roizmaniibacteriota</taxon>
    </lineage>
</organism>
<feature type="transmembrane region" description="Helical" evidence="6">
    <location>
        <begin position="44"/>
        <end position="64"/>
    </location>
</feature>
<feature type="transmembrane region" description="Helical" evidence="6">
    <location>
        <begin position="142"/>
        <end position="158"/>
    </location>
</feature>
<feature type="domain" description="ComEC/Rec2-related protein" evidence="7">
    <location>
        <begin position="33"/>
        <end position="255"/>
    </location>
</feature>
<keyword evidence="4 6" id="KW-1133">Transmembrane helix</keyword>
<dbReference type="GO" id="GO:0005886">
    <property type="term" value="C:plasma membrane"/>
    <property type="evidence" value="ECO:0007669"/>
    <property type="project" value="UniProtKB-SubCell"/>
</dbReference>
<accession>A0A2G9Y9D1</accession>
<dbReference type="InterPro" id="IPR004477">
    <property type="entry name" value="ComEC_N"/>
</dbReference>
<reference evidence="8 9" key="1">
    <citation type="submission" date="2017-09" db="EMBL/GenBank/DDBJ databases">
        <title>Depth-based differentiation of microbial function through sediment-hosted aquifers and enrichment of novel symbionts in the deep terrestrial subsurface.</title>
        <authorList>
            <person name="Probst A.J."/>
            <person name="Ladd B."/>
            <person name="Jarett J.K."/>
            <person name="Geller-Mcgrath D.E."/>
            <person name="Sieber C.M."/>
            <person name="Emerson J.B."/>
            <person name="Anantharaman K."/>
            <person name="Thomas B.C."/>
            <person name="Malmstrom R."/>
            <person name="Stieglmeier M."/>
            <person name="Klingl A."/>
            <person name="Woyke T."/>
            <person name="Ryan C.M."/>
            <person name="Banfield J.F."/>
        </authorList>
    </citation>
    <scope>NUCLEOTIDE SEQUENCE [LARGE SCALE GENOMIC DNA]</scope>
    <source>
        <strain evidence="8">CG23_combo_of_CG06-09_8_20_14_all_35_49</strain>
    </source>
</reference>
<evidence type="ECO:0000256" key="4">
    <source>
        <dbReference type="ARBA" id="ARBA00022989"/>
    </source>
</evidence>
<feature type="transmembrane region" description="Helical" evidence="6">
    <location>
        <begin position="119"/>
        <end position="136"/>
    </location>
</feature>
<evidence type="ECO:0000313" key="9">
    <source>
        <dbReference type="Proteomes" id="UP000231025"/>
    </source>
</evidence>
<keyword evidence="5 6" id="KW-0472">Membrane</keyword>
<comment type="subcellular location">
    <subcellularLocation>
        <location evidence="1">Cell membrane</location>
        <topology evidence="1">Multi-pass membrane protein</topology>
    </subcellularLocation>
</comment>
<feature type="transmembrane region" description="Helical" evidence="6">
    <location>
        <begin position="76"/>
        <end position="92"/>
    </location>
</feature>
<comment type="caution">
    <text evidence="8">The sequence shown here is derived from an EMBL/GenBank/DDBJ whole genome shotgun (WGS) entry which is preliminary data.</text>
</comment>
<proteinExistence type="predicted"/>
<evidence type="ECO:0000256" key="2">
    <source>
        <dbReference type="ARBA" id="ARBA00022475"/>
    </source>
</evidence>
<evidence type="ECO:0000259" key="7">
    <source>
        <dbReference type="Pfam" id="PF03772"/>
    </source>
</evidence>
<keyword evidence="2" id="KW-1003">Cell membrane</keyword>
<evidence type="ECO:0000256" key="5">
    <source>
        <dbReference type="ARBA" id="ARBA00023136"/>
    </source>
</evidence>
<protein>
    <recommendedName>
        <fullName evidence="7">ComEC/Rec2-related protein domain-containing protein</fullName>
    </recommendedName>
</protein>
<evidence type="ECO:0000313" key="8">
    <source>
        <dbReference type="EMBL" id="PIP15111.1"/>
    </source>
</evidence>
<evidence type="ECO:0000256" key="6">
    <source>
        <dbReference type="SAM" id="Phobius"/>
    </source>
</evidence>
<gene>
    <name evidence="8" type="ORF">COX47_01440</name>
</gene>
<dbReference type="EMBL" id="PCRE01000019">
    <property type="protein sequence ID" value="PIP15111.1"/>
    <property type="molecule type" value="Genomic_DNA"/>
</dbReference>
<feature type="transmembrane region" description="Helical" evidence="6">
    <location>
        <begin position="200"/>
        <end position="219"/>
    </location>
</feature>
<evidence type="ECO:0000256" key="3">
    <source>
        <dbReference type="ARBA" id="ARBA00022692"/>
    </source>
</evidence>
<evidence type="ECO:0000256" key="1">
    <source>
        <dbReference type="ARBA" id="ARBA00004651"/>
    </source>
</evidence>
<dbReference type="Proteomes" id="UP000231025">
    <property type="component" value="Unassembled WGS sequence"/>
</dbReference>
<dbReference type="PANTHER" id="PTHR30619">
    <property type="entry name" value="DNA INTERNALIZATION/COMPETENCE PROTEIN COMEC/REC2"/>
    <property type="match status" value="1"/>
</dbReference>
<keyword evidence="3 6" id="KW-0812">Transmembrane</keyword>
<feature type="transmembrane region" description="Helical" evidence="6">
    <location>
        <begin position="224"/>
        <end position="245"/>
    </location>
</feature>
<dbReference type="NCBIfam" id="TIGR00360">
    <property type="entry name" value="ComEC_N-term"/>
    <property type="match status" value="1"/>
</dbReference>